<dbReference type="PANTHER" id="PTHR12984:SF15">
    <property type="entry name" value="PROTEIN-ASSOCIATING WITH THE CARBOXYL-TERMINAL DOMAIN OF EZRIN"/>
    <property type="match status" value="1"/>
</dbReference>
<dbReference type="AlphaFoldDB" id="A0AAN7VXC7"/>
<dbReference type="PROSITE" id="PS50011">
    <property type="entry name" value="PROTEIN_KINASE_DOM"/>
    <property type="match status" value="1"/>
</dbReference>
<dbReference type="GO" id="GO:0004672">
    <property type="term" value="F:protein kinase activity"/>
    <property type="evidence" value="ECO:0007669"/>
    <property type="project" value="InterPro"/>
</dbReference>
<feature type="domain" description="Protein kinase" evidence="3">
    <location>
        <begin position="1"/>
        <end position="365"/>
    </location>
</feature>
<name>A0AAN7VXC7_9COLE</name>
<evidence type="ECO:0000256" key="2">
    <source>
        <dbReference type="SAM" id="MobiDB-lite"/>
    </source>
</evidence>
<comment type="similarity">
    <text evidence="1">Belongs to the protein kinase superfamily.</text>
</comment>
<evidence type="ECO:0000259" key="3">
    <source>
        <dbReference type="PROSITE" id="PS50011"/>
    </source>
</evidence>
<organism evidence="4 5">
    <name type="scientific">Pyrocoelia pectoralis</name>
    <dbReference type="NCBI Taxonomy" id="417401"/>
    <lineage>
        <taxon>Eukaryota</taxon>
        <taxon>Metazoa</taxon>
        <taxon>Ecdysozoa</taxon>
        <taxon>Arthropoda</taxon>
        <taxon>Hexapoda</taxon>
        <taxon>Insecta</taxon>
        <taxon>Pterygota</taxon>
        <taxon>Neoptera</taxon>
        <taxon>Endopterygota</taxon>
        <taxon>Coleoptera</taxon>
        <taxon>Polyphaga</taxon>
        <taxon>Elateriformia</taxon>
        <taxon>Elateroidea</taxon>
        <taxon>Lampyridae</taxon>
        <taxon>Lampyrinae</taxon>
        <taxon>Pyrocoelia</taxon>
    </lineage>
</organism>
<dbReference type="InterPro" id="IPR011009">
    <property type="entry name" value="Kinase-like_dom_sf"/>
</dbReference>
<dbReference type="EMBL" id="JAVRBK010000001">
    <property type="protein sequence ID" value="KAK5650928.1"/>
    <property type="molecule type" value="Genomic_DNA"/>
</dbReference>
<dbReference type="InterPro" id="IPR051177">
    <property type="entry name" value="CIK-Related_Protein"/>
</dbReference>
<dbReference type="InterPro" id="IPR016024">
    <property type="entry name" value="ARM-type_fold"/>
</dbReference>
<dbReference type="Proteomes" id="UP001329430">
    <property type="component" value="Chromosome 1"/>
</dbReference>
<dbReference type="Gene3D" id="1.25.10.10">
    <property type="entry name" value="Leucine-rich Repeat Variant"/>
    <property type="match status" value="1"/>
</dbReference>
<proteinExistence type="inferred from homology"/>
<evidence type="ECO:0000313" key="5">
    <source>
        <dbReference type="Proteomes" id="UP001329430"/>
    </source>
</evidence>
<sequence>MGNENSQFSNLEFEEKAVQVSDFWIHRLATLNCGSLVSVFVGESIINGSLWSAQTPLEKSTKNLKLYRHPCILRYISSWQQSSTFYLVVEDVKPLSLVLSTQNTTQICVGLHSVLKALCFLHDNAGVSHNNICVSSIYVTKDGDWHLGGMEYLCKFSDLTESYLSKTRRYRYDKAIDGNESKYGKQLSENPSGIDSYAFGVLVKEVLLNRSDEDILWLASFRECIAQLEGPILSRPKILTLLDHKFFVHDFIMVHSVLTELPLKADDEKMNFFSSLLGKLKTFDEVIVASQLGGLLLSRMVLLDKTAQHHLLPYLLCPQEESETLDGLFSTETFKRYIIPKLLQILCVRDAQIRLLLLEHFHNYMNCFSKDELQFHILPELLVGIKDTNDHLVAMTLRVLADIVPILGAVAVIGGKRAKLFNDGIPIPHTTDKYVQRSKREFRKSQTFEPDISTNLELPERPSPDGEENETSNEPTTEDDLDNWDDWDVNVEPPSSTVNEIDSGIHDDNNLPSITDEPLSKKGEIPDVLHLDIKSQTSFSKQDDIDYFQDMEPVIQTSKPYYILTSDESNDRKLNLGVAAIDQQEEGWGTEWD</sequence>
<evidence type="ECO:0000313" key="4">
    <source>
        <dbReference type="EMBL" id="KAK5650928.1"/>
    </source>
</evidence>
<comment type="caution">
    <text evidence="4">The sequence shown here is derived from an EMBL/GenBank/DDBJ whole genome shotgun (WGS) entry which is preliminary data.</text>
</comment>
<dbReference type="SUPFAM" id="SSF56112">
    <property type="entry name" value="Protein kinase-like (PK-like)"/>
    <property type="match status" value="1"/>
</dbReference>
<gene>
    <name evidence="4" type="ORF">RI129_001957</name>
</gene>
<accession>A0AAN7VXC7</accession>
<feature type="compositionally biased region" description="Basic and acidic residues" evidence="2">
    <location>
        <begin position="436"/>
        <end position="446"/>
    </location>
</feature>
<dbReference type="SUPFAM" id="SSF48371">
    <property type="entry name" value="ARM repeat"/>
    <property type="match status" value="1"/>
</dbReference>
<dbReference type="InterPro" id="IPR011989">
    <property type="entry name" value="ARM-like"/>
</dbReference>
<dbReference type="InterPro" id="IPR000719">
    <property type="entry name" value="Prot_kinase_dom"/>
</dbReference>
<dbReference type="Gene3D" id="3.30.200.20">
    <property type="entry name" value="Phosphorylase Kinase, domain 1"/>
    <property type="match status" value="1"/>
</dbReference>
<feature type="compositionally biased region" description="Acidic residues" evidence="2">
    <location>
        <begin position="465"/>
        <end position="489"/>
    </location>
</feature>
<feature type="compositionally biased region" description="Polar residues" evidence="2">
    <location>
        <begin position="447"/>
        <end position="456"/>
    </location>
</feature>
<keyword evidence="5" id="KW-1185">Reference proteome</keyword>
<feature type="region of interest" description="Disordered" evidence="2">
    <location>
        <begin position="436"/>
        <end position="519"/>
    </location>
</feature>
<dbReference type="GO" id="GO:0005524">
    <property type="term" value="F:ATP binding"/>
    <property type="evidence" value="ECO:0007669"/>
    <property type="project" value="InterPro"/>
</dbReference>
<reference evidence="4 5" key="1">
    <citation type="journal article" date="2024" name="Insects">
        <title>An Improved Chromosome-Level Genome Assembly of the Firefly Pyrocoelia pectoralis.</title>
        <authorList>
            <person name="Fu X."/>
            <person name="Meyer-Rochow V.B."/>
            <person name="Ballantyne L."/>
            <person name="Zhu X."/>
        </authorList>
    </citation>
    <scope>NUCLEOTIDE SEQUENCE [LARGE SCALE GENOMIC DNA]</scope>
    <source>
        <strain evidence="4">XCY_ONT2</strain>
    </source>
</reference>
<dbReference type="PANTHER" id="PTHR12984">
    <property type="entry name" value="SCY1-RELATED S/T PROTEIN KINASE-LIKE"/>
    <property type="match status" value="1"/>
</dbReference>
<dbReference type="Gene3D" id="1.10.510.10">
    <property type="entry name" value="Transferase(Phosphotransferase) domain 1"/>
    <property type="match status" value="1"/>
</dbReference>
<evidence type="ECO:0000256" key="1">
    <source>
        <dbReference type="ARBA" id="ARBA00038349"/>
    </source>
</evidence>
<protein>
    <recommendedName>
        <fullName evidence="3">Protein kinase domain-containing protein</fullName>
    </recommendedName>
</protein>